<dbReference type="NCBIfam" id="NF001208">
    <property type="entry name" value="PRK00174.1"/>
    <property type="match status" value="1"/>
</dbReference>
<comment type="similarity">
    <text evidence="1 6">Belongs to the ATP-dependent AMP-binding enzyme family.</text>
</comment>
<feature type="binding site" evidence="6">
    <location>
        <position position="509"/>
    </location>
    <ligand>
        <name>ATP</name>
        <dbReference type="ChEBI" id="CHEBI:30616"/>
    </ligand>
</feature>
<dbReference type="STRING" id="489703.SAMN04488038_10692"/>
<keyword evidence="4 6" id="KW-0067">ATP-binding</keyword>
<sequence length="656" mass="72146">MSDKQQTIQSVLSEKRVFAPSEQFVRSARLNADKLAALHAAAAKDHVGFWTDLARKEISWQTPFTKTLDDSQAPNYTWFADGKLNASANCLDRHLATRGNKLAIRFEGEKGDVQLYTYQQLHAEVCKLANALKSLGITKGDRVVIYMPMVAEAVMAMQACARIGAVHSIVFGGFSAGSLRDRIDDAGAKLLITADGGHRAGNIVDLKKAVDEALSEGCKSIGNVLVLRRTGHKVGFQEGRDIWWHDLVPKQSDRCEPEWVDAEHPLFLLYTSGSTGKPKGIQHCTGGYLLGATVSSQWVFDLREDDVFWCTADIGWITGHSYVCYGPLANGATIMMYEGAPTVPDAGRFWKIAQEHGVTIFYTAPTAIRALMKLGDDWPKKYDLSKLRLLGSVGEPINPEAWMWYHTVIGQEKLPIVDTWWQTETGAIMISPIPGAVPTKPGSCTKPLPGIAVEVVDESGEIIKDNDVGGYLVVTKPWPSMLRTIWGDNDRYIKTYWGQFGNKYYVAGDSTHRDADGYYWIMGRIDDVLNVSGHRLGTMEIESALVSHPAVAEAAVVGRPHEVKGESVFAFVICRGERPIGAEAEKLAKELRDHVGREIGALAKPDDIRFAENLPKTRSGKIMRRLLRSIAKGEAITQDVSTLENPAIVAQLAGKA</sequence>
<dbReference type="EC" id="6.2.1.1" evidence="6"/>
<dbReference type="InterPro" id="IPR042099">
    <property type="entry name" value="ANL_N_sf"/>
</dbReference>
<dbReference type="Pfam" id="PF00501">
    <property type="entry name" value="AMP-binding"/>
    <property type="match status" value="1"/>
</dbReference>
<feature type="binding site" evidence="6">
    <location>
        <begin position="199"/>
        <end position="202"/>
    </location>
    <ligand>
        <name>CoA</name>
        <dbReference type="ChEBI" id="CHEBI:57287"/>
    </ligand>
</feature>
<keyword evidence="5 6" id="KW-0007">Acetylation</keyword>
<comment type="function">
    <text evidence="6">Catalyzes the conversion of acetate into acetyl-CoA (AcCoA), an essential intermediate at the junction of anabolic and catabolic pathways. AcsA undergoes a two-step reaction. In the first half reaction, AcsA combines acetate with ATP to form acetyl-adenylate (AcAMP) intermediate. In the second half reaction, it can then transfer the acetyl group from AcAMP to the sulfhydryl group of CoA, forming the product AcCoA.</text>
</comment>
<feature type="binding site" evidence="6">
    <location>
        <position position="548"/>
    </location>
    <ligand>
        <name>Mg(2+)</name>
        <dbReference type="ChEBI" id="CHEBI:18420"/>
    </ligand>
</feature>
<comment type="cofactor">
    <cofactor evidence="6">
        <name>Mg(2+)</name>
        <dbReference type="ChEBI" id="CHEBI:18420"/>
    </cofactor>
</comment>
<dbReference type="InterPro" id="IPR000873">
    <property type="entry name" value="AMP-dep_synth/lig_dom"/>
</dbReference>
<dbReference type="PANTHER" id="PTHR24095:SF14">
    <property type="entry name" value="ACETYL-COENZYME A SYNTHETASE 1"/>
    <property type="match status" value="1"/>
</dbReference>
<dbReference type="InterPro" id="IPR011904">
    <property type="entry name" value="Ac_CoA_lig"/>
</dbReference>
<protein>
    <recommendedName>
        <fullName evidence="6">Acetyl-coenzyme A synthetase</fullName>
        <shortName evidence="6">AcCoA synthetase</shortName>
        <shortName evidence="6">Acs</shortName>
        <ecNumber evidence="6">6.2.1.1</ecNumber>
    </recommendedName>
    <alternativeName>
        <fullName evidence="6">Acetate--CoA ligase</fullName>
    </alternativeName>
    <alternativeName>
        <fullName evidence="6">Acyl-activating enzyme</fullName>
    </alternativeName>
</protein>
<evidence type="ECO:0000256" key="4">
    <source>
        <dbReference type="ARBA" id="ARBA00022840"/>
    </source>
</evidence>
<proteinExistence type="inferred from homology"/>
<keyword evidence="11" id="KW-1185">Reference proteome</keyword>
<accession>A0A1H9FTD8</accession>
<feature type="domain" description="Acetyl-coenzyme A synthetase N-terminal" evidence="9">
    <location>
        <begin position="36"/>
        <end position="90"/>
    </location>
</feature>
<comment type="PTM">
    <text evidence="6">Acetylated. Deacetylation by the SIR2-homolog deacetylase activates the enzyme.</text>
</comment>
<dbReference type="GO" id="GO:0019427">
    <property type="term" value="P:acetyl-CoA biosynthetic process from acetate"/>
    <property type="evidence" value="ECO:0007669"/>
    <property type="project" value="UniProtKB-UniRule"/>
</dbReference>
<feature type="binding site" evidence="6">
    <location>
        <position position="532"/>
    </location>
    <ligand>
        <name>CoA</name>
        <dbReference type="ChEBI" id="CHEBI:57287"/>
    </ligand>
</feature>
<dbReference type="PANTHER" id="PTHR24095">
    <property type="entry name" value="ACETYL-COENZYME A SYNTHETASE"/>
    <property type="match status" value="1"/>
</dbReference>
<dbReference type="Gene3D" id="3.40.50.12780">
    <property type="entry name" value="N-terminal domain of ligase-like"/>
    <property type="match status" value="1"/>
</dbReference>
<reference evidence="10 11" key="1">
    <citation type="submission" date="2016-10" db="EMBL/GenBank/DDBJ databases">
        <authorList>
            <person name="de Groot N.N."/>
        </authorList>
    </citation>
    <scope>NUCLEOTIDE SEQUENCE [LARGE SCALE GENOMIC DNA]</scope>
    <source>
        <strain evidence="10 11">DSM 25927</strain>
    </source>
</reference>
<dbReference type="RefSeq" id="WP_093284814.1">
    <property type="nucleotide sequence ID" value="NZ_FOFS01000006.1"/>
</dbReference>
<evidence type="ECO:0000259" key="8">
    <source>
        <dbReference type="Pfam" id="PF13193"/>
    </source>
</evidence>
<organism evidence="10 11">
    <name type="scientific">Solimonas aquatica</name>
    <dbReference type="NCBI Taxonomy" id="489703"/>
    <lineage>
        <taxon>Bacteria</taxon>
        <taxon>Pseudomonadati</taxon>
        <taxon>Pseudomonadota</taxon>
        <taxon>Gammaproteobacteria</taxon>
        <taxon>Nevskiales</taxon>
        <taxon>Nevskiaceae</taxon>
        <taxon>Solimonas</taxon>
    </lineage>
</organism>
<feature type="binding site" evidence="6">
    <location>
        <begin position="394"/>
        <end position="396"/>
    </location>
    <ligand>
        <name>ATP</name>
        <dbReference type="ChEBI" id="CHEBI:30616"/>
    </ligand>
</feature>
<dbReference type="GO" id="GO:0003987">
    <property type="term" value="F:acetate-CoA ligase activity"/>
    <property type="evidence" value="ECO:0007669"/>
    <property type="project" value="UniProtKB-UniRule"/>
</dbReference>
<keyword evidence="2 6" id="KW-0436">Ligase</keyword>
<feature type="binding site" evidence="6">
    <location>
        <position position="546"/>
    </location>
    <ligand>
        <name>Mg(2+)</name>
        <dbReference type="ChEBI" id="CHEBI:18420"/>
    </ligand>
</feature>
<feature type="binding site" evidence="6">
    <location>
        <position position="524"/>
    </location>
    <ligand>
        <name>ATP</name>
        <dbReference type="ChEBI" id="CHEBI:30616"/>
    </ligand>
</feature>
<feature type="domain" description="AMP-dependent synthetase/ligase" evidence="7">
    <location>
        <begin position="92"/>
        <end position="478"/>
    </location>
</feature>
<dbReference type="InterPro" id="IPR025110">
    <property type="entry name" value="AMP-bd_C"/>
</dbReference>
<dbReference type="InterPro" id="IPR045851">
    <property type="entry name" value="AMP-bd_C_sf"/>
</dbReference>
<comment type="caution">
    <text evidence="6">Lacks conserved residue(s) required for the propagation of feature annotation.</text>
</comment>
<feature type="binding site" evidence="6">
    <location>
        <position position="551"/>
    </location>
    <ligand>
        <name>Mg(2+)</name>
        <dbReference type="ChEBI" id="CHEBI:18420"/>
    </ligand>
</feature>
<dbReference type="Pfam" id="PF16177">
    <property type="entry name" value="ACAS_N"/>
    <property type="match status" value="1"/>
</dbReference>
<dbReference type="PROSITE" id="PS00455">
    <property type="entry name" value="AMP_BINDING"/>
    <property type="match status" value="1"/>
</dbReference>
<dbReference type="InterPro" id="IPR032387">
    <property type="entry name" value="ACAS_N"/>
</dbReference>
<comment type="catalytic activity">
    <reaction evidence="6">
        <text>acetate + ATP + CoA = acetyl-CoA + AMP + diphosphate</text>
        <dbReference type="Rhea" id="RHEA:23176"/>
        <dbReference type="ChEBI" id="CHEBI:30089"/>
        <dbReference type="ChEBI" id="CHEBI:30616"/>
        <dbReference type="ChEBI" id="CHEBI:33019"/>
        <dbReference type="ChEBI" id="CHEBI:57287"/>
        <dbReference type="ChEBI" id="CHEBI:57288"/>
        <dbReference type="ChEBI" id="CHEBI:456215"/>
        <dbReference type="EC" id="6.2.1.1"/>
    </reaction>
</comment>
<evidence type="ECO:0000313" key="10">
    <source>
        <dbReference type="EMBL" id="SEQ41146.1"/>
    </source>
</evidence>
<dbReference type="CDD" id="cd05966">
    <property type="entry name" value="ACS"/>
    <property type="match status" value="1"/>
</dbReference>
<gene>
    <name evidence="6" type="primary">acsA</name>
    <name evidence="10" type="ORF">SAMN04488038_10692</name>
</gene>
<dbReference type="GO" id="GO:0046872">
    <property type="term" value="F:metal ion binding"/>
    <property type="evidence" value="ECO:0007669"/>
    <property type="project" value="UniProtKB-KW"/>
</dbReference>
<dbReference type="GO" id="GO:0005524">
    <property type="term" value="F:ATP binding"/>
    <property type="evidence" value="ECO:0007669"/>
    <property type="project" value="UniProtKB-KW"/>
</dbReference>
<dbReference type="HAMAP" id="MF_01123">
    <property type="entry name" value="Ac_CoA_synth"/>
    <property type="match status" value="1"/>
</dbReference>
<evidence type="ECO:0000256" key="5">
    <source>
        <dbReference type="ARBA" id="ARBA00022990"/>
    </source>
</evidence>
<evidence type="ECO:0000259" key="7">
    <source>
        <dbReference type="Pfam" id="PF00501"/>
    </source>
</evidence>
<dbReference type="FunFam" id="3.40.50.12780:FF:000001">
    <property type="entry name" value="Acetyl-coenzyme A synthetase"/>
    <property type="match status" value="1"/>
</dbReference>
<feature type="binding site" evidence="6">
    <location>
        <begin position="418"/>
        <end position="423"/>
    </location>
    <ligand>
        <name>ATP</name>
        <dbReference type="ChEBI" id="CHEBI:30616"/>
    </ligand>
</feature>
<dbReference type="GO" id="GO:0005829">
    <property type="term" value="C:cytosol"/>
    <property type="evidence" value="ECO:0007669"/>
    <property type="project" value="TreeGrafter"/>
</dbReference>
<dbReference type="InterPro" id="IPR020845">
    <property type="entry name" value="AMP-binding_CS"/>
</dbReference>
<evidence type="ECO:0000256" key="1">
    <source>
        <dbReference type="ARBA" id="ARBA00006432"/>
    </source>
</evidence>
<evidence type="ECO:0000259" key="9">
    <source>
        <dbReference type="Pfam" id="PF16177"/>
    </source>
</evidence>
<dbReference type="NCBIfam" id="TIGR02188">
    <property type="entry name" value="Ac_CoA_lig_AcsA"/>
    <property type="match status" value="1"/>
</dbReference>
<feature type="binding site" evidence="6">
    <location>
        <position position="318"/>
    </location>
    <ligand>
        <name>CoA</name>
        <dbReference type="ChEBI" id="CHEBI:57287"/>
    </ligand>
</feature>
<feature type="binding site" evidence="6">
    <location>
        <position position="535"/>
    </location>
    <ligand>
        <name>ATP</name>
        <dbReference type="ChEBI" id="CHEBI:30616"/>
    </ligand>
</feature>
<name>A0A1H9FTD8_9GAMM</name>
<dbReference type="Pfam" id="PF13193">
    <property type="entry name" value="AMP-binding_C"/>
    <property type="match status" value="1"/>
</dbReference>
<keyword evidence="6" id="KW-0479">Metal-binding</keyword>
<keyword evidence="6" id="KW-0460">Magnesium</keyword>
<evidence type="ECO:0000256" key="3">
    <source>
        <dbReference type="ARBA" id="ARBA00022741"/>
    </source>
</evidence>
<keyword evidence="3 6" id="KW-0547">Nucleotide-binding</keyword>
<evidence type="ECO:0000256" key="6">
    <source>
        <dbReference type="HAMAP-Rule" id="MF_01123"/>
    </source>
</evidence>
<dbReference type="Proteomes" id="UP000199233">
    <property type="component" value="Unassembled WGS sequence"/>
</dbReference>
<dbReference type="OrthoDB" id="9803968at2"/>
<dbReference type="EMBL" id="FOFS01000006">
    <property type="protein sequence ID" value="SEQ41146.1"/>
    <property type="molecule type" value="Genomic_DNA"/>
</dbReference>
<feature type="domain" description="AMP-binding enzyme C-terminal" evidence="8">
    <location>
        <begin position="540"/>
        <end position="621"/>
    </location>
</feature>
<dbReference type="AlphaFoldDB" id="A0A1H9FTD8"/>
<evidence type="ECO:0000313" key="11">
    <source>
        <dbReference type="Proteomes" id="UP000199233"/>
    </source>
</evidence>
<feature type="modified residue" description="N6-acetyllysine" evidence="6">
    <location>
        <position position="621"/>
    </location>
</feature>
<dbReference type="Gene3D" id="3.30.300.30">
    <property type="match status" value="1"/>
</dbReference>
<dbReference type="GO" id="GO:0016208">
    <property type="term" value="F:AMP binding"/>
    <property type="evidence" value="ECO:0007669"/>
    <property type="project" value="InterPro"/>
</dbReference>
<evidence type="ECO:0000256" key="2">
    <source>
        <dbReference type="ARBA" id="ARBA00022598"/>
    </source>
</evidence>
<dbReference type="SUPFAM" id="SSF56801">
    <property type="entry name" value="Acetyl-CoA synthetase-like"/>
    <property type="match status" value="1"/>
</dbReference>